<keyword evidence="8" id="KW-0325">Glycoprotein</keyword>
<dbReference type="PROSITE" id="PS51892">
    <property type="entry name" value="SUBTILASE"/>
    <property type="match status" value="1"/>
</dbReference>
<keyword evidence="3 10" id="KW-0645">Protease</keyword>
<keyword evidence="2" id="KW-0964">Secreted</keyword>
<evidence type="ECO:0000256" key="4">
    <source>
        <dbReference type="ARBA" id="ARBA00022729"/>
    </source>
</evidence>
<dbReference type="GO" id="GO:0006508">
    <property type="term" value="P:proteolysis"/>
    <property type="evidence" value="ECO:0007669"/>
    <property type="project" value="UniProtKB-KW"/>
</dbReference>
<dbReference type="RefSeq" id="WP_132101166.1">
    <property type="nucleotide sequence ID" value="NZ_SMLB01000001.1"/>
</dbReference>
<dbReference type="InterPro" id="IPR015500">
    <property type="entry name" value="Peptidase_S8_subtilisin-rel"/>
</dbReference>
<dbReference type="SUPFAM" id="SSF69318">
    <property type="entry name" value="Integrin alpha N-terminal domain"/>
    <property type="match status" value="1"/>
</dbReference>
<dbReference type="InterPro" id="IPR003137">
    <property type="entry name" value="PA_domain"/>
</dbReference>
<dbReference type="Gene3D" id="2.60.40.2310">
    <property type="match status" value="1"/>
</dbReference>
<evidence type="ECO:0000256" key="2">
    <source>
        <dbReference type="ARBA" id="ARBA00022525"/>
    </source>
</evidence>
<evidence type="ECO:0000313" key="19">
    <source>
        <dbReference type="Proteomes" id="UP000295217"/>
    </source>
</evidence>
<comment type="caution">
    <text evidence="18">The sequence shown here is derived from an EMBL/GenBank/DDBJ whole genome shotgun (WGS) entry which is preliminary data.</text>
</comment>
<dbReference type="GO" id="GO:0004252">
    <property type="term" value="F:serine-type endopeptidase activity"/>
    <property type="evidence" value="ECO:0007669"/>
    <property type="project" value="UniProtKB-UniRule"/>
</dbReference>
<dbReference type="CDD" id="cd04818">
    <property type="entry name" value="PA_subtilisin_1"/>
    <property type="match status" value="1"/>
</dbReference>
<evidence type="ECO:0000256" key="10">
    <source>
        <dbReference type="PROSITE-ProRule" id="PRU01240"/>
    </source>
</evidence>
<sequence length="1965" mass="199685">MTARRITAGLVGALTVVALLPAVAAVPSAAQPAPADAAAAQTDDEPGLLVATEGEGTGLWVVELEEPSLATYTGGTAGLRPTSPQVTGADQLDVEAPASRAYLAHLDDRQSRLRDDIEHALGRDVEVAFEYRNVVNGLAVRVDDEEAERLTRVPGVGAVYRDVEREPLTDVSHDLISTPSIWSGETGTDAGTRGEGVLVGVIDSGINPEHPSFAETGGDGNAPANPFGAGTYVGVCAADHPEHEDICNDKLVGAWNFHPSAPDAQDDDGHGSHTASTAAGNVHEATATIGSGTFTRTVQGVAPHANVISYLVCSPSCPSTSSVAAVEQAIEDGVDVLNYSISGADDPWNDVVDLAFLEAFNAGIFVATSAGNDGPGESTVAHTGPWNAAVAATTHYRAFANTVDVTGPAPVPDGLTGLPAVPGSGPAPSADIEAELRDAAVVAPGNARGCQPFEAGTFDGALALVDRGDCEFSVKVTNAAEAGAVAVLVANNVGGPPTAMGLLEDTTIPAAMIEQRSAAALRSTAAGGAVTARLNATTELITNHEWEDLVAGFSSRGPSHLDLLAPTFAAPGVDILAAGSARDGDPNRYIVNSGTSMASPHAAGAGALLTALHPDWSPAEIRSALATTADTGILEENGTTPADPLDIGSGRIDLDAAGRAGLVMDESYTDFLAADPAAGGDPATLNLPAFVDGTCVGTCAWTRTVRNVADVPATYTAGATAPDGLTVAVEPATFTLAPGATRDVTVTVTADLATVPPGQASFAEVRFTTDATHANGRAIAPAHYPVVVTPREEVPPSLAVTPGSVTATQRPDETVAHTLTLDNGGNTDLRWEVYADDELRQPRGAVTPVTTQQLPAELSGGGFTGSGATGEAVVPAREPDSITQTLTHSASQAIVAGNGIACSSDDGATTSANSYLRTFTLADFGVGDEFDVTEVEFGVESLTVAQELTVGLSTLKDPAAPLTRANLEPVGSATQTLQPQRQTLATVPVTGVIPAGATLVVEVSAPDLSGVGGFWPGTNRAGQSAPTYLTAPGCGVTEPADLGAVGYPWVHLVMNVVGTTEAPACAAPGELPWLDVAPLAGTVAPDATGRLDLTVDSTGLRPGTRTGLLCLRTNDPDDELTTVPLAVTVIGDTGLTGDAAQTRLTADGLADDQLGNAVAIDGDTAVVGASQADVDEFGASGAAYVYTRSGDGWERQATLLPDGERDWGMVFGRSVAIDGDTIVVGATGASFDGSRPGAAYVFVRDGGTWTQQAKLSTNDVRWGAELGYSVAVDGDTVAAGAPGEHLGDDNAAGVVQIFTRDGDAWTAGPRLAGSGVSSFGNFGSSVSLDGTTLLVGAPNTTARGVFRQGAAYVFTDDGDGWAERATLLPSDPAPELAFGTSVGLDRGTAVVGAGGPGLDWVQSHGAVYVYEGRDDAWSEQAKLTSTGTHVNDRFGWSVGIDRGTVVVGAPYRGRTAGVDLRKGAAVVFVRDGDGWTQQRVLLGSDTAQGDHLGTAVAVSGDDVLAGAPNAHVGDVADQGAAYVFVPGADAPAPPSITVEPGELAADVAAGGSTAQELTIGNAGERDLHWDIDAASTLSGPLRPAGTTTVVESGPAAVPPAAATDGWATSLGDEGTSAVTEDGPAAPATGTVRLTHSASMEVVESGVPVCASNQTGTTRANRFLRTFTLADFGIEGAFDVSEVTFGLQLVTPSADLTVNLYTLDGPFEYVNLTRLASETVTLEDAAETLVSVPVSTRVPAGATLVLEVATPDLLNVGAVVPGANSAGQTGPSYISADDCGAPNPVTMESLGFPDAHLVMAVDGTPREPIRCELPDWLGADPASGTVAPGENGTATVTLDAAGLAPGEYAAHLCVASDDPAAPVTPVPVRLTVGEPGEPELSVETYLQRGIWYGRLTWTGIDAERVDVERDGLVVATVANTGAHVDQIGRPRIGEAFTYRVCAAGTDACSAPVTVFPRGEIRGPDRR</sequence>
<organism evidence="18 19">
    <name type="scientific">Jiangella aurantiaca</name>
    <dbReference type="NCBI Taxonomy" id="2530373"/>
    <lineage>
        <taxon>Bacteria</taxon>
        <taxon>Bacillati</taxon>
        <taxon>Actinomycetota</taxon>
        <taxon>Actinomycetes</taxon>
        <taxon>Jiangellales</taxon>
        <taxon>Jiangellaceae</taxon>
        <taxon>Jiangella</taxon>
    </lineage>
</organism>
<feature type="chain" id="PRO_5038495599" description="Peptidase S8" evidence="13">
    <location>
        <begin position="25"/>
        <end position="1965"/>
    </location>
</feature>
<dbReference type="PROSITE" id="PS00138">
    <property type="entry name" value="SUBTILASE_SER"/>
    <property type="match status" value="1"/>
</dbReference>
<feature type="active site" description="Charge relay system" evidence="9 10">
    <location>
        <position position="203"/>
    </location>
</feature>
<keyword evidence="19" id="KW-1185">Reference proteome</keyword>
<evidence type="ECO:0000313" key="18">
    <source>
        <dbReference type="EMBL" id="TDD73096.1"/>
    </source>
</evidence>
<dbReference type="Pfam" id="PF17766">
    <property type="entry name" value="fn3_6"/>
    <property type="match status" value="1"/>
</dbReference>
<dbReference type="OrthoDB" id="614750at2"/>
<evidence type="ECO:0000259" key="17">
    <source>
        <dbReference type="Pfam" id="PF17766"/>
    </source>
</evidence>
<dbReference type="InterPro" id="IPR000209">
    <property type="entry name" value="Peptidase_S8/S53_dom"/>
</dbReference>
<feature type="signal peptide" evidence="13">
    <location>
        <begin position="1"/>
        <end position="24"/>
    </location>
</feature>
<dbReference type="InterPro" id="IPR045051">
    <property type="entry name" value="SBT"/>
</dbReference>
<evidence type="ECO:0000259" key="15">
    <source>
        <dbReference type="Pfam" id="PF02225"/>
    </source>
</evidence>
<evidence type="ECO:0000256" key="6">
    <source>
        <dbReference type="ARBA" id="ARBA00022801"/>
    </source>
</evidence>
<evidence type="ECO:0000256" key="5">
    <source>
        <dbReference type="ARBA" id="ARBA00022737"/>
    </source>
</evidence>
<keyword evidence="6 10" id="KW-0378">Hydrolase</keyword>
<dbReference type="Gene3D" id="2.130.10.130">
    <property type="entry name" value="Integrin alpha, N-terminal"/>
    <property type="match status" value="2"/>
</dbReference>
<dbReference type="Gene3D" id="3.50.30.30">
    <property type="match status" value="1"/>
</dbReference>
<gene>
    <name evidence="18" type="ORF">E1262_01005</name>
</gene>
<evidence type="ECO:0000256" key="9">
    <source>
        <dbReference type="PIRSR" id="PIRSR615500-1"/>
    </source>
</evidence>
<dbReference type="InterPro" id="IPR013519">
    <property type="entry name" value="Int_alpha_beta-p"/>
</dbReference>
<dbReference type="Gene3D" id="3.40.50.200">
    <property type="entry name" value="Peptidase S8/S53 domain"/>
    <property type="match status" value="1"/>
</dbReference>
<dbReference type="SUPFAM" id="SSF52743">
    <property type="entry name" value="Subtilisin-like"/>
    <property type="match status" value="1"/>
</dbReference>
<proteinExistence type="inferred from homology"/>
<comment type="similarity">
    <text evidence="1 10 11">Belongs to the peptidase S8 family.</text>
</comment>
<dbReference type="SMART" id="SM00191">
    <property type="entry name" value="Int_alpha"/>
    <property type="match status" value="6"/>
</dbReference>
<evidence type="ECO:0000259" key="16">
    <source>
        <dbReference type="Pfam" id="PF05922"/>
    </source>
</evidence>
<dbReference type="PANTHER" id="PTHR10795">
    <property type="entry name" value="PROPROTEIN CONVERTASE SUBTILISIN/KEXIN"/>
    <property type="match status" value="1"/>
</dbReference>
<feature type="domain" description="Subtilisin-like protease fibronectin type-III" evidence="17">
    <location>
        <begin position="685"/>
        <end position="769"/>
    </location>
</feature>
<feature type="active site" description="Charge relay system" evidence="9 10">
    <location>
        <position position="596"/>
    </location>
</feature>
<evidence type="ECO:0000256" key="8">
    <source>
        <dbReference type="ARBA" id="ARBA00023180"/>
    </source>
</evidence>
<feature type="domain" description="Peptidase S8/S53" evidence="14">
    <location>
        <begin position="194"/>
        <end position="632"/>
    </location>
</feature>
<dbReference type="Pfam" id="PF14312">
    <property type="entry name" value="FG-GAP_2"/>
    <property type="match status" value="7"/>
</dbReference>
<evidence type="ECO:0000256" key="7">
    <source>
        <dbReference type="ARBA" id="ARBA00022825"/>
    </source>
</evidence>
<dbReference type="PROSITE" id="PS00136">
    <property type="entry name" value="SUBTILASE_ASP"/>
    <property type="match status" value="1"/>
</dbReference>
<dbReference type="InterPro" id="IPR010259">
    <property type="entry name" value="S8pro/Inhibitor_I9"/>
</dbReference>
<keyword evidence="5" id="KW-0677">Repeat</keyword>
<dbReference type="InterPro" id="IPR046450">
    <property type="entry name" value="PA_dom_sf"/>
</dbReference>
<evidence type="ECO:0000256" key="1">
    <source>
        <dbReference type="ARBA" id="ARBA00011073"/>
    </source>
</evidence>
<dbReference type="InterPro" id="IPR013517">
    <property type="entry name" value="FG-GAP"/>
</dbReference>
<evidence type="ECO:0000259" key="14">
    <source>
        <dbReference type="Pfam" id="PF00082"/>
    </source>
</evidence>
<name>A0A4R5AN87_9ACTN</name>
<dbReference type="InterPro" id="IPR028994">
    <property type="entry name" value="Integrin_alpha_N"/>
</dbReference>
<dbReference type="Pfam" id="PF00082">
    <property type="entry name" value="Peptidase_S8"/>
    <property type="match status" value="1"/>
</dbReference>
<evidence type="ECO:0000256" key="3">
    <source>
        <dbReference type="ARBA" id="ARBA00022670"/>
    </source>
</evidence>
<feature type="domain" description="Inhibitor I9" evidence="16">
    <location>
        <begin position="129"/>
        <end position="166"/>
    </location>
</feature>
<evidence type="ECO:0008006" key="20">
    <source>
        <dbReference type="Google" id="ProtNLM"/>
    </source>
</evidence>
<dbReference type="EMBL" id="SMLB01000001">
    <property type="protein sequence ID" value="TDD73096.1"/>
    <property type="molecule type" value="Genomic_DNA"/>
</dbReference>
<dbReference type="PROSITE" id="PS51470">
    <property type="entry name" value="FG_GAP"/>
    <property type="match status" value="2"/>
</dbReference>
<dbReference type="PRINTS" id="PR00723">
    <property type="entry name" value="SUBTILISIN"/>
</dbReference>
<feature type="domain" description="PA" evidence="15">
    <location>
        <begin position="440"/>
        <end position="521"/>
    </location>
</feature>
<dbReference type="Pfam" id="PF02225">
    <property type="entry name" value="PA"/>
    <property type="match status" value="1"/>
</dbReference>
<keyword evidence="7 10" id="KW-0720">Serine protease</keyword>
<evidence type="ECO:0000256" key="11">
    <source>
        <dbReference type="RuleBase" id="RU003355"/>
    </source>
</evidence>
<dbReference type="Proteomes" id="UP000295217">
    <property type="component" value="Unassembled WGS sequence"/>
</dbReference>
<feature type="region of interest" description="Disordered" evidence="12">
    <location>
        <begin position="258"/>
        <end position="281"/>
    </location>
</feature>
<feature type="active site" description="Charge relay system" evidence="9 10">
    <location>
        <position position="270"/>
    </location>
</feature>
<dbReference type="Pfam" id="PF05922">
    <property type="entry name" value="Inhibitor_I9"/>
    <property type="match status" value="1"/>
</dbReference>
<keyword evidence="4 13" id="KW-0732">Signal</keyword>
<protein>
    <recommendedName>
        <fullName evidence="20">Peptidase S8</fullName>
    </recommendedName>
</protein>
<dbReference type="SUPFAM" id="SSF52025">
    <property type="entry name" value="PA domain"/>
    <property type="match status" value="1"/>
</dbReference>
<dbReference type="InterPro" id="IPR023828">
    <property type="entry name" value="Peptidase_S8_Ser-AS"/>
</dbReference>
<evidence type="ECO:0000256" key="12">
    <source>
        <dbReference type="SAM" id="MobiDB-lite"/>
    </source>
</evidence>
<reference evidence="18 19" key="1">
    <citation type="submission" date="2019-02" db="EMBL/GenBank/DDBJ databases">
        <title>Draft genome sequences of novel Actinobacteria.</title>
        <authorList>
            <person name="Sahin N."/>
            <person name="Ay H."/>
            <person name="Saygin H."/>
        </authorList>
    </citation>
    <scope>NUCLEOTIDE SEQUENCE [LARGE SCALE GENOMIC DNA]</scope>
    <source>
        <strain evidence="18 19">8K307</strain>
    </source>
</reference>
<dbReference type="InterPro" id="IPR041469">
    <property type="entry name" value="Subtilisin-like_FN3"/>
</dbReference>
<dbReference type="InterPro" id="IPR023827">
    <property type="entry name" value="Peptidase_S8_Asp-AS"/>
</dbReference>
<accession>A0A4R5AN87</accession>
<dbReference type="InterPro" id="IPR036852">
    <property type="entry name" value="Peptidase_S8/S53_dom_sf"/>
</dbReference>
<evidence type="ECO:0000256" key="13">
    <source>
        <dbReference type="SAM" id="SignalP"/>
    </source>
</evidence>